<gene>
    <name evidence="6" type="ORF">UFOPK1650_00568</name>
</gene>
<feature type="transmembrane region" description="Helical" evidence="5">
    <location>
        <begin position="27"/>
        <end position="47"/>
    </location>
</feature>
<evidence type="ECO:0000256" key="1">
    <source>
        <dbReference type="ARBA" id="ARBA00004141"/>
    </source>
</evidence>
<dbReference type="EMBL" id="CAEZTJ010000067">
    <property type="protein sequence ID" value="CAB4568240.1"/>
    <property type="molecule type" value="Genomic_DNA"/>
</dbReference>
<keyword evidence="3 5" id="KW-1133">Transmembrane helix</keyword>
<dbReference type="GO" id="GO:0009403">
    <property type="term" value="P:toxin biosynthetic process"/>
    <property type="evidence" value="ECO:0007669"/>
    <property type="project" value="InterPro"/>
</dbReference>
<name>A0A6J6DVL8_9ZZZZ</name>
<organism evidence="6">
    <name type="scientific">freshwater metagenome</name>
    <dbReference type="NCBI Taxonomy" id="449393"/>
    <lineage>
        <taxon>unclassified sequences</taxon>
        <taxon>metagenomes</taxon>
        <taxon>ecological metagenomes</taxon>
    </lineage>
</organism>
<feature type="transmembrane region" description="Helical" evidence="5">
    <location>
        <begin position="96"/>
        <end position="120"/>
    </location>
</feature>
<evidence type="ECO:0000256" key="3">
    <source>
        <dbReference type="ARBA" id="ARBA00022989"/>
    </source>
</evidence>
<comment type="subcellular location">
    <subcellularLocation>
        <location evidence="1">Membrane</location>
        <topology evidence="1">Multi-pass membrane protein</topology>
    </subcellularLocation>
</comment>
<dbReference type="AlphaFoldDB" id="A0A6J6DVL8"/>
<reference evidence="6" key="1">
    <citation type="submission" date="2020-05" db="EMBL/GenBank/DDBJ databases">
        <authorList>
            <person name="Chiriac C."/>
            <person name="Salcher M."/>
            <person name="Ghai R."/>
            <person name="Kavagutti S V."/>
        </authorList>
    </citation>
    <scope>NUCLEOTIDE SEQUENCE</scope>
</reference>
<sequence>MIIDLIAGVVLVLLVLAGFKSGFIPTLLGLVGYLVGGFLGLISARAFASEWTGLWSVIGLHLLLTFIGAKLGQAGARGLGKGIRGIFGPLKFLDSLLGGALGGIKAILLMIIALVLTSALPNETLQLQLEESQLNQYIDSHLPNLVLDGFSKVREFSPN</sequence>
<protein>
    <submittedName>
        <fullName evidence="6">Unannotated protein</fullName>
    </submittedName>
</protein>
<evidence type="ECO:0000256" key="2">
    <source>
        <dbReference type="ARBA" id="ARBA00022692"/>
    </source>
</evidence>
<evidence type="ECO:0000313" key="6">
    <source>
        <dbReference type="EMBL" id="CAB4568240.1"/>
    </source>
</evidence>
<proteinExistence type="predicted"/>
<dbReference type="InterPro" id="IPR003825">
    <property type="entry name" value="Colicin-V_CvpA"/>
</dbReference>
<dbReference type="Pfam" id="PF02674">
    <property type="entry name" value="Colicin_V"/>
    <property type="match status" value="1"/>
</dbReference>
<evidence type="ECO:0000256" key="4">
    <source>
        <dbReference type="ARBA" id="ARBA00023136"/>
    </source>
</evidence>
<dbReference type="GO" id="GO:0016020">
    <property type="term" value="C:membrane"/>
    <property type="evidence" value="ECO:0007669"/>
    <property type="project" value="UniProtKB-SubCell"/>
</dbReference>
<keyword evidence="4 5" id="KW-0472">Membrane</keyword>
<keyword evidence="2 5" id="KW-0812">Transmembrane</keyword>
<feature type="transmembrane region" description="Helical" evidence="5">
    <location>
        <begin position="54"/>
        <end position="76"/>
    </location>
</feature>
<accession>A0A6J6DVL8</accession>
<evidence type="ECO:0000256" key="5">
    <source>
        <dbReference type="SAM" id="Phobius"/>
    </source>
</evidence>